<feature type="compositionally biased region" description="Polar residues" evidence="1">
    <location>
        <begin position="178"/>
        <end position="187"/>
    </location>
</feature>
<proteinExistence type="predicted"/>
<gene>
    <name evidence="2" type="ORF">C8A03DRAFT_14714</name>
</gene>
<protein>
    <submittedName>
        <fullName evidence="2">Uncharacterized protein</fullName>
    </submittedName>
</protein>
<reference evidence="2" key="1">
    <citation type="journal article" date="2023" name="Mol. Phylogenet. Evol.">
        <title>Genome-scale phylogeny and comparative genomics of the fungal order Sordariales.</title>
        <authorList>
            <person name="Hensen N."/>
            <person name="Bonometti L."/>
            <person name="Westerberg I."/>
            <person name="Brannstrom I.O."/>
            <person name="Guillou S."/>
            <person name="Cros-Aarteil S."/>
            <person name="Calhoun S."/>
            <person name="Haridas S."/>
            <person name="Kuo A."/>
            <person name="Mondo S."/>
            <person name="Pangilinan J."/>
            <person name="Riley R."/>
            <person name="LaButti K."/>
            <person name="Andreopoulos B."/>
            <person name="Lipzen A."/>
            <person name="Chen C."/>
            <person name="Yan M."/>
            <person name="Daum C."/>
            <person name="Ng V."/>
            <person name="Clum A."/>
            <person name="Steindorff A."/>
            <person name="Ohm R.A."/>
            <person name="Martin F."/>
            <person name="Silar P."/>
            <person name="Natvig D.O."/>
            <person name="Lalanne C."/>
            <person name="Gautier V."/>
            <person name="Ament-Velasquez S.L."/>
            <person name="Kruys A."/>
            <person name="Hutchinson M.I."/>
            <person name="Powell A.J."/>
            <person name="Barry K."/>
            <person name="Miller A.N."/>
            <person name="Grigoriev I.V."/>
            <person name="Debuchy R."/>
            <person name="Gladieux P."/>
            <person name="Hiltunen Thoren M."/>
            <person name="Johannesson H."/>
        </authorList>
    </citation>
    <scope>NUCLEOTIDE SEQUENCE</scope>
    <source>
        <strain evidence="2">CBS 532.94</strain>
    </source>
</reference>
<dbReference type="Proteomes" id="UP001303760">
    <property type="component" value="Unassembled WGS sequence"/>
</dbReference>
<feature type="region of interest" description="Disordered" evidence="1">
    <location>
        <begin position="53"/>
        <end position="190"/>
    </location>
</feature>
<feature type="compositionally biased region" description="Basic residues" evidence="1">
    <location>
        <begin position="809"/>
        <end position="819"/>
    </location>
</feature>
<keyword evidence="3" id="KW-1185">Reference proteome</keyword>
<feature type="compositionally biased region" description="Polar residues" evidence="1">
    <location>
        <begin position="161"/>
        <end position="170"/>
    </location>
</feature>
<feature type="region of interest" description="Disordered" evidence="1">
    <location>
        <begin position="781"/>
        <end position="867"/>
    </location>
</feature>
<feature type="compositionally biased region" description="Polar residues" evidence="1">
    <location>
        <begin position="79"/>
        <end position="89"/>
    </location>
</feature>
<organism evidence="2 3">
    <name type="scientific">Achaetomium macrosporum</name>
    <dbReference type="NCBI Taxonomy" id="79813"/>
    <lineage>
        <taxon>Eukaryota</taxon>
        <taxon>Fungi</taxon>
        <taxon>Dikarya</taxon>
        <taxon>Ascomycota</taxon>
        <taxon>Pezizomycotina</taxon>
        <taxon>Sordariomycetes</taxon>
        <taxon>Sordariomycetidae</taxon>
        <taxon>Sordariales</taxon>
        <taxon>Chaetomiaceae</taxon>
        <taxon>Achaetomium</taxon>
    </lineage>
</organism>
<accession>A0AAN7CCL1</accession>
<feature type="compositionally biased region" description="Basic and acidic residues" evidence="1">
    <location>
        <begin position="844"/>
        <end position="867"/>
    </location>
</feature>
<feature type="compositionally biased region" description="Low complexity" evidence="1">
    <location>
        <begin position="383"/>
        <end position="401"/>
    </location>
</feature>
<feature type="compositionally biased region" description="Low complexity" evidence="1">
    <location>
        <begin position="535"/>
        <end position="548"/>
    </location>
</feature>
<sequence>MGLLDLFSRKSGNRAKANVALKHTVYNSAAARSLPTPGKGEISREWALVIRSSSHPKVGNPKPAHRPYYVGTLPRGRPQFTQPQLSFDTASEDERSAPDPRVPVFRDESVERPSTAPGTRPSSALSPNSGLRLKSNGRRRPPPLTFRMARPETAAAESPPGSRSSVSTPPNVFRRGSEQSGATSLRSGGSKAFKDVLDAQSEIRPAYFRERVKAAGTRDYGEDVADRNMGQNGFDIEADHVRAFYAQSQRAASERTASPLAHNRPGLKLSTQHAGGRIEPFRSSSQQTLSGHVSPVIYLRSGPNPGRREGFGRRRSFSTFIHLSSDHIWRSPSALRLPETAPAPAVRTAKLPRDSVELAKKRADPPVTEDAAGDGLLPKATALHSTTRSRRSSTIASAASASRKHHSLYTLRSSVSSSVFTRDTIIHATPLSYPHGATRQRHAAQELAEDFTADSHSILSESNGAFETNSASQPAPSVGTQPIALAPETDEAVRPPSSQSLTPVSNKADFCDTDIALPDGTMERIASIRTRSIRALSASSSAPTATDSFVTATSHPSHSPPPSLGTAVTSVDLDIGAAASQPKPPRGSINHEDKVYDNSNSKFLSDDGHGGGLLPPETPDTFNIDEYLSTDDADSVATTPNRRPTAEGEEDLLFNDAGYGAGGMQLPGLPDPFPASSSLLPHAHSEDGKESSSLLYMARLYGLEAGYWDYGIGVRSDESLLGNTGDYRLKEEWERRRRTRRFVLDTAADDEDYESGSGSEWDPGWGERERGVILGLGREVDDGYDYDDGDEGYDADVITEDEDVEGPSPRKRMKNRTRRFSALCRVDDDQKKEGQGRISQCRQQQDERPERQHSDAVEERPESKFDVADAVRLRKEVKRARRLAGEPSVARLRRQARMSMPELHLEGNV</sequence>
<evidence type="ECO:0000313" key="2">
    <source>
        <dbReference type="EMBL" id="KAK4238842.1"/>
    </source>
</evidence>
<feature type="compositionally biased region" description="Basic and acidic residues" evidence="1">
    <location>
        <begin position="92"/>
        <end position="111"/>
    </location>
</feature>
<dbReference type="AlphaFoldDB" id="A0AAN7CCL1"/>
<feature type="compositionally biased region" description="Polar residues" evidence="1">
    <location>
        <begin position="116"/>
        <end position="129"/>
    </location>
</feature>
<evidence type="ECO:0000313" key="3">
    <source>
        <dbReference type="Proteomes" id="UP001303760"/>
    </source>
</evidence>
<evidence type="ECO:0000256" key="1">
    <source>
        <dbReference type="SAM" id="MobiDB-lite"/>
    </source>
</evidence>
<comment type="caution">
    <text evidence="2">The sequence shown here is derived from an EMBL/GenBank/DDBJ whole genome shotgun (WGS) entry which is preliminary data.</text>
</comment>
<dbReference type="EMBL" id="MU860081">
    <property type="protein sequence ID" value="KAK4238842.1"/>
    <property type="molecule type" value="Genomic_DNA"/>
</dbReference>
<feature type="compositionally biased region" description="Acidic residues" evidence="1">
    <location>
        <begin position="782"/>
        <end position="805"/>
    </location>
</feature>
<feature type="region of interest" description="Disordered" evidence="1">
    <location>
        <begin position="383"/>
        <end position="403"/>
    </location>
</feature>
<name>A0AAN7CCL1_9PEZI</name>
<feature type="compositionally biased region" description="Basic and acidic residues" evidence="1">
    <location>
        <begin position="825"/>
        <end position="835"/>
    </location>
</feature>
<feature type="region of interest" description="Disordered" evidence="1">
    <location>
        <begin position="535"/>
        <end position="687"/>
    </location>
</feature>
<reference evidence="2" key="2">
    <citation type="submission" date="2023-05" db="EMBL/GenBank/DDBJ databases">
        <authorList>
            <consortium name="Lawrence Berkeley National Laboratory"/>
            <person name="Steindorff A."/>
            <person name="Hensen N."/>
            <person name="Bonometti L."/>
            <person name="Westerberg I."/>
            <person name="Brannstrom I.O."/>
            <person name="Guillou S."/>
            <person name="Cros-Aarteil S."/>
            <person name="Calhoun S."/>
            <person name="Haridas S."/>
            <person name="Kuo A."/>
            <person name="Mondo S."/>
            <person name="Pangilinan J."/>
            <person name="Riley R."/>
            <person name="Labutti K."/>
            <person name="Andreopoulos B."/>
            <person name="Lipzen A."/>
            <person name="Chen C."/>
            <person name="Yanf M."/>
            <person name="Daum C."/>
            <person name="Ng V."/>
            <person name="Clum A."/>
            <person name="Ohm R."/>
            <person name="Martin F."/>
            <person name="Silar P."/>
            <person name="Natvig D."/>
            <person name="Lalanne C."/>
            <person name="Gautier V."/>
            <person name="Ament-Velasquez S.L."/>
            <person name="Kruys A."/>
            <person name="Hutchinson M.I."/>
            <person name="Powell A.J."/>
            <person name="Barry K."/>
            <person name="Miller A.N."/>
            <person name="Grigoriev I.V."/>
            <person name="Debuchy R."/>
            <person name="Gladieux P."/>
            <person name="Thoren M.H."/>
            <person name="Johannesson H."/>
        </authorList>
    </citation>
    <scope>NUCLEOTIDE SEQUENCE</scope>
    <source>
        <strain evidence="2">CBS 532.94</strain>
    </source>
</reference>